<proteinExistence type="predicted"/>
<dbReference type="EMBL" id="CAAALY010133438">
    <property type="protein sequence ID" value="VEL32363.1"/>
    <property type="molecule type" value="Genomic_DNA"/>
</dbReference>
<gene>
    <name evidence="2" type="ORF">PXEA_LOCUS25803</name>
</gene>
<feature type="non-terminal residue" evidence="2">
    <location>
        <position position="246"/>
    </location>
</feature>
<evidence type="ECO:0000313" key="2">
    <source>
        <dbReference type="EMBL" id="VEL32363.1"/>
    </source>
</evidence>
<dbReference type="Proteomes" id="UP000784294">
    <property type="component" value="Unassembled WGS sequence"/>
</dbReference>
<protein>
    <submittedName>
        <fullName evidence="2">Uncharacterized protein</fullName>
    </submittedName>
</protein>
<reference evidence="2" key="1">
    <citation type="submission" date="2018-11" db="EMBL/GenBank/DDBJ databases">
        <authorList>
            <consortium name="Pathogen Informatics"/>
        </authorList>
    </citation>
    <scope>NUCLEOTIDE SEQUENCE</scope>
</reference>
<feature type="region of interest" description="Disordered" evidence="1">
    <location>
        <begin position="170"/>
        <end position="196"/>
    </location>
</feature>
<evidence type="ECO:0000256" key="1">
    <source>
        <dbReference type="SAM" id="MobiDB-lite"/>
    </source>
</evidence>
<keyword evidence="3" id="KW-1185">Reference proteome</keyword>
<comment type="caution">
    <text evidence="2">The sequence shown here is derived from an EMBL/GenBank/DDBJ whole genome shotgun (WGS) entry which is preliminary data.</text>
</comment>
<accession>A0A3S5B3A9</accession>
<name>A0A3S5B3A9_9PLAT</name>
<dbReference type="AlphaFoldDB" id="A0A3S5B3A9"/>
<organism evidence="2 3">
    <name type="scientific">Protopolystoma xenopodis</name>
    <dbReference type="NCBI Taxonomy" id="117903"/>
    <lineage>
        <taxon>Eukaryota</taxon>
        <taxon>Metazoa</taxon>
        <taxon>Spiralia</taxon>
        <taxon>Lophotrochozoa</taxon>
        <taxon>Platyhelminthes</taxon>
        <taxon>Monogenea</taxon>
        <taxon>Polyopisthocotylea</taxon>
        <taxon>Polystomatidea</taxon>
        <taxon>Polystomatidae</taxon>
        <taxon>Protopolystoma</taxon>
    </lineage>
</organism>
<evidence type="ECO:0000313" key="3">
    <source>
        <dbReference type="Proteomes" id="UP000784294"/>
    </source>
</evidence>
<sequence length="246" mass="26084">MPPSTLSNIPNDVTSMPNGRTNVLQRVLEPFQSSGFNFLHSSCLLPSTPQSDITLISGGRANSQTGVGVAAVPLADIDSIAIPYLPNVPEHFPLQLKQDGDAPYHETDSVVSNNQQLSSVALVADRVTNLLQKLSVNQEDSRSTVNHQSGEWLGDDPAILSIAETAGIANKTTSPPPCSMSDSMSQFKRSNSTAGGPFSGRAAADIIKDHSVRSDHHALAASKKTLSDCLIALSPISKPDRAYQIS</sequence>